<keyword evidence="2" id="KW-0732">Signal</keyword>
<accession>A0ABM3LYH3</accession>
<organism evidence="3 4">
    <name type="scientific">Bicyclus anynana</name>
    <name type="common">Squinting bush brown butterfly</name>
    <dbReference type="NCBI Taxonomy" id="110368"/>
    <lineage>
        <taxon>Eukaryota</taxon>
        <taxon>Metazoa</taxon>
        <taxon>Ecdysozoa</taxon>
        <taxon>Arthropoda</taxon>
        <taxon>Hexapoda</taxon>
        <taxon>Insecta</taxon>
        <taxon>Pterygota</taxon>
        <taxon>Neoptera</taxon>
        <taxon>Endopterygota</taxon>
        <taxon>Lepidoptera</taxon>
        <taxon>Glossata</taxon>
        <taxon>Ditrysia</taxon>
        <taxon>Papilionoidea</taxon>
        <taxon>Nymphalidae</taxon>
        <taxon>Satyrinae</taxon>
        <taxon>Satyrini</taxon>
        <taxon>Mycalesina</taxon>
        <taxon>Bicyclus</taxon>
    </lineage>
</organism>
<dbReference type="RefSeq" id="XP_052744087.1">
    <property type="nucleotide sequence ID" value="XM_052888127.1"/>
</dbReference>
<feature type="chain" id="PRO_5046727941" evidence="2">
    <location>
        <begin position="19"/>
        <end position="369"/>
    </location>
</feature>
<protein>
    <submittedName>
        <fullName evidence="4">Uncharacterized protein DDB_G0271670</fullName>
    </submittedName>
</protein>
<proteinExistence type="predicted"/>
<name>A0ABM3LYH3_BICAN</name>
<feature type="signal peptide" evidence="2">
    <location>
        <begin position="1"/>
        <end position="18"/>
    </location>
</feature>
<sequence>MRLIFLTAIACTVCKCRTKWPDSINRIAYVDNPVESGFPGHWLPIDLIKRIMESRVHTLVPNVDKSFHDVLSRKPLFFHKAKKKTKEHTYDVKATKAIVKIPTVDTKPQTEASRLPEMIPKIIFDKSSIISNVKTKLVLKKTKTTNEITVCTRTHSPTDSLTKVSSTRGANIEDGSNAEVNSLDEVAEQNKAVSNATKESSLEMTPSNTFASLLTSESGIFKETVSTESSTNPLTEGFTVSSTELTNITSSTKNMTVSSTSITESTSSRPYDSTEVTATSESATTSIVSTTSTAVSTSSATESTTSMTESTTSTTESTSITPESTTSTTEPITSTTEAISTTKSMTVLTMSSPTTTTVTSTTETGNPFY</sequence>
<evidence type="ECO:0000313" key="3">
    <source>
        <dbReference type="Proteomes" id="UP001652582"/>
    </source>
</evidence>
<keyword evidence="3" id="KW-1185">Reference proteome</keyword>
<evidence type="ECO:0000256" key="2">
    <source>
        <dbReference type="SAM" id="SignalP"/>
    </source>
</evidence>
<dbReference type="Proteomes" id="UP001652582">
    <property type="component" value="Chromosome 21"/>
</dbReference>
<evidence type="ECO:0000313" key="4">
    <source>
        <dbReference type="RefSeq" id="XP_052744087.1"/>
    </source>
</evidence>
<dbReference type="GeneID" id="112044381"/>
<feature type="compositionally biased region" description="Polar residues" evidence="1">
    <location>
        <begin position="156"/>
        <end position="169"/>
    </location>
</feature>
<reference evidence="4" key="1">
    <citation type="submission" date="2025-08" db="UniProtKB">
        <authorList>
            <consortium name="RefSeq"/>
        </authorList>
    </citation>
    <scope>IDENTIFICATION</scope>
</reference>
<feature type="compositionally biased region" description="Low complexity" evidence="1">
    <location>
        <begin position="256"/>
        <end position="338"/>
    </location>
</feature>
<feature type="region of interest" description="Disordered" evidence="1">
    <location>
        <begin position="156"/>
        <end position="178"/>
    </location>
</feature>
<feature type="region of interest" description="Disordered" evidence="1">
    <location>
        <begin position="251"/>
        <end position="338"/>
    </location>
</feature>
<gene>
    <name evidence="4" type="primary">LOC112044381</name>
</gene>
<evidence type="ECO:0000256" key="1">
    <source>
        <dbReference type="SAM" id="MobiDB-lite"/>
    </source>
</evidence>